<comment type="caution">
    <text evidence="1">The sequence shown here is derived from an EMBL/GenBank/DDBJ whole genome shotgun (WGS) entry which is preliminary data.</text>
</comment>
<reference evidence="1" key="1">
    <citation type="submission" date="2021-05" db="EMBL/GenBank/DDBJ databases">
        <authorList>
            <person name="Pan Q."/>
            <person name="Jouanno E."/>
            <person name="Zahm M."/>
            <person name="Klopp C."/>
            <person name="Cabau C."/>
            <person name="Louis A."/>
            <person name="Berthelot C."/>
            <person name="Parey E."/>
            <person name="Roest Crollius H."/>
            <person name="Montfort J."/>
            <person name="Robinson-Rechavi M."/>
            <person name="Bouchez O."/>
            <person name="Lampietro C."/>
            <person name="Lopez Roques C."/>
            <person name="Donnadieu C."/>
            <person name="Postlethwait J."/>
            <person name="Bobe J."/>
            <person name="Dillon D."/>
            <person name="Chandos A."/>
            <person name="von Hippel F."/>
            <person name="Guiguen Y."/>
        </authorList>
    </citation>
    <scope>NUCLEOTIDE SEQUENCE</scope>
    <source>
        <strain evidence="1">YG-Jan2019</strain>
    </source>
</reference>
<evidence type="ECO:0000313" key="2">
    <source>
        <dbReference type="Proteomes" id="UP001157502"/>
    </source>
</evidence>
<name>A0ACC2GB33_DALPE</name>
<proteinExistence type="predicted"/>
<sequence length="104" mass="10927">MCSCPTISWPGWLWASRGKPHPNPLKTPRESTQHLSPFGVLSCKCSSRVASATSAAGAPVDRRRTLQTAGRLLGLCTAEGGGVKDGETAGWRDEATALLAHGEV</sequence>
<keyword evidence="2" id="KW-1185">Reference proteome</keyword>
<gene>
    <name evidence="1" type="ORF">DPEC_G00182900</name>
</gene>
<protein>
    <submittedName>
        <fullName evidence="1">Uncharacterized protein</fullName>
    </submittedName>
</protein>
<accession>A0ACC2GB33</accession>
<organism evidence="1 2">
    <name type="scientific">Dallia pectoralis</name>
    <name type="common">Alaska blackfish</name>
    <dbReference type="NCBI Taxonomy" id="75939"/>
    <lineage>
        <taxon>Eukaryota</taxon>
        <taxon>Metazoa</taxon>
        <taxon>Chordata</taxon>
        <taxon>Craniata</taxon>
        <taxon>Vertebrata</taxon>
        <taxon>Euteleostomi</taxon>
        <taxon>Actinopterygii</taxon>
        <taxon>Neopterygii</taxon>
        <taxon>Teleostei</taxon>
        <taxon>Protacanthopterygii</taxon>
        <taxon>Esociformes</taxon>
        <taxon>Umbridae</taxon>
        <taxon>Dallia</taxon>
    </lineage>
</organism>
<dbReference type="EMBL" id="CM055742">
    <property type="protein sequence ID" value="KAJ8000683.1"/>
    <property type="molecule type" value="Genomic_DNA"/>
</dbReference>
<dbReference type="Proteomes" id="UP001157502">
    <property type="component" value="Chromosome 15"/>
</dbReference>
<evidence type="ECO:0000313" key="1">
    <source>
        <dbReference type="EMBL" id="KAJ8000683.1"/>
    </source>
</evidence>